<dbReference type="EMBL" id="NIRI02000042">
    <property type="protein sequence ID" value="KAG5448562.1"/>
    <property type="molecule type" value="Genomic_DNA"/>
</dbReference>
<reference evidence="1 2" key="2">
    <citation type="journal article" date="2021" name="Genomics">
        <title>High-quality reference genome for Clonorchis sinensis.</title>
        <authorList>
            <person name="Young N.D."/>
            <person name="Stroehlein A.J."/>
            <person name="Kinkar L."/>
            <person name="Wang T."/>
            <person name="Sohn W.M."/>
            <person name="Chang B.C.H."/>
            <person name="Kaur P."/>
            <person name="Weisz D."/>
            <person name="Dudchenko O."/>
            <person name="Aiden E.L."/>
            <person name="Korhonen P.K."/>
            <person name="Gasser R.B."/>
        </authorList>
    </citation>
    <scope>NUCLEOTIDE SEQUENCE [LARGE SCALE GENOMIC DNA]</scope>
    <source>
        <strain evidence="1">Cs-k2</strain>
    </source>
</reference>
<dbReference type="Proteomes" id="UP000286415">
    <property type="component" value="Unassembled WGS sequence"/>
</dbReference>
<sequence>MYIHADSSGDHYCRTARIGPKYPFMRVAQSPQVVKYTHLQITLILAGNSSEFQLNLSFRMFSNRMCDIKVASGFSWHDIQDIALYFFVIAHYDKGCAANSVELYRKRDIHLSLLWTPKRSLFWRSTLICKQIWFCERLNWNPAESLVYDVSRKTKFGCK</sequence>
<reference evidence="1 2" key="1">
    <citation type="journal article" date="2018" name="Biotechnol. Adv.">
        <title>Improved genomic resources and new bioinformatic workflow for the carcinogenic parasite Clonorchis sinensis: Biotechnological implications.</title>
        <authorList>
            <person name="Wang D."/>
            <person name="Korhonen P.K."/>
            <person name="Gasser R.B."/>
            <person name="Young N.D."/>
        </authorList>
    </citation>
    <scope>NUCLEOTIDE SEQUENCE [LARGE SCALE GENOMIC DNA]</scope>
    <source>
        <strain evidence="1">Cs-k2</strain>
    </source>
</reference>
<dbReference type="InParanoid" id="A0A419QBJ7"/>
<comment type="caution">
    <text evidence="1">The sequence shown here is derived from an EMBL/GenBank/DDBJ whole genome shotgun (WGS) entry which is preliminary data.</text>
</comment>
<dbReference type="AlphaFoldDB" id="A0A419QBJ7"/>
<evidence type="ECO:0000313" key="2">
    <source>
        <dbReference type="Proteomes" id="UP000286415"/>
    </source>
</evidence>
<protein>
    <submittedName>
        <fullName evidence="1">Uncharacterized protein</fullName>
    </submittedName>
</protein>
<name>A0A419QBJ7_CLOSI</name>
<evidence type="ECO:0000313" key="1">
    <source>
        <dbReference type="EMBL" id="KAG5448562.1"/>
    </source>
</evidence>
<keyword evidence="2" id="KW-1185">Reference proteome</keyword>
<accession>A0A419QBJ7</accession>
<proteinExistence type="predicted"/>
<organism evidence="1 2">
    <name type="scientific">Clonorchis sinensis</name>
    <name type="common">Chinese liver fluke</name>
    <dbReference type="NCBI Taxonomy" id="79923"/>
    <lineage>
        <taxon>Eukaryota</taxon>
        <taxon>Metazoa</taxon>
        <taxon>Spiralia</taxon>
        <taxon>Lophotrochozoa</taxon>
        <taxon>Platyhelminthes</taxon>
        <taxon>Trematoda</taxon>
        <taxon>Digenea</taxon>
        <taxon>Opisthorchiida</taxon>
        <taxon>Opisthorchiata</taxon>
        <taxon>Opisthorchiidae</taxon>
        <taxon>Clonorchis</taxon>
    </lineage>
</organism>
<gene>
    <name evidence="1" type="ORF">CSKR_101997</name>
</gene>